<comment type="similarity">
    <text evidence="3">Belongs to the metallo-dependent hydrolases superfamily. DHOase family. Class I DHOase subfamily.</text>
</comment>
<dbReference type="PROSITE" id="PS00483">
    <property type="entry name" value="DIHYDROOROTASE_2"/>
    <property type="match status" value="1"/>
</dbReference>
<sequence length="447" mass="49334">MSKILLKDALACEPGRISRQCILIEDGRISKIAPEINSPADEVIDCHELLALPGMIDAHVHFRQPGMEQKANIHSESRAAVLGGVTSFMEMPNTLPATTTMDLVRQKQDIAAHESPANYAFYLGAGTDNLEEIKKVDVTSVPAVKVYMGSTTGNLLLDDEHHLYQVFKNSPLMICAHCEDNALINKATKLAKETYGDDIPFSMHPIIRGRDCCLRSAKLAVNTALDTDAHLHIMHLSTREETALLDYFSKVPLKERQITAEACISHLFFSEADYERKKGFLKCNPSVKTEADRRALIKGIKSGAITTVGTDHAPHELKVKTGTYLNTASGMPSVQFALQALIELWLRREITLEELIAVSSKNPAELYQIKDRGALKEGYFADIALVNLYKPCMVGKDNIASLCGWSPFEGFRFSSSIVHTIVSGNLVVKNGRLTENGCGRALYFERG</sequence>
<dbReference type="GO" id="GO:0006145">
    <property type="term" value="P:purine nucleobase catabolic process"/>
    <property type="evidence" value="ECO:0007669"/>
    <property type="project" value="TreeGrafter"/>
</dbReference>
<dbReference type="EMBL" id="JADINH010000091">
    <property type="protein sequence ID" value="MBO8415569.1"/>
    <property type="molecule type" value="Genomic_DNA"/>
</dbReference>
<accession>A0A9D9GT70</accession>
<reference evidence="7" key="2">
    <citation type="journal article" date="2021" name="PeerJ">
        <title>Extensive microbial diversity within the chicken gut microbiome revealed by metagenomics and culture.</title>
        <authorList>
            <person name="Gilroy R."/>
            <person name="Ravi A."/>
            <person name="Getino M."/>
            <person name="Pursley I."/>
            <person name="Horton D.L."/>
            <person name="Alikhan N.F."/>
            <person name="Baker D."/>
            <person name="Gharbi K."/>
            <person name="Hall N."/>
            <person name="Watson M."/>
            <person name="Adriaenssens E.M."/>
            <person name="Foster-Nyarko E."/>
            <person name="Jarju S."/>
            <person name="Secka A."/>
            <person name="Antonio M."/>
            <person name="Oren A."/>
            <person name="Chaudhuri R.R."/>
            <person name="La Ragione R."/>
            <person name="Hildebrand F."/>
            <person name="Pallen M.J."/>
        </authorList>
    </citation>
    <scope>NUCLEOTIDE SEQUENCE</scope>
    <source>
        <strain evidence="7">17213</strain>
    </source>
</reference>
<dbReference type="Proteomes" id="UP000823631">
    <property type="component" value="Unassembled WGS sequence"/>
</dbReference>
<dbReference type="InterPro" id="IPR050138">
    <property type="entry name" value="DHOase/Allantoinase_Hydrolase"/>
</dbReference>
<evidence type="ECO:0000256" key="5">
    <source>
        <dbReference type="ARBA" id="ARBA00022801"/>
    </source>
</evidence>
<comment type="function">
    <text evidence="2">Catalyzes the reversible cyclization of carbamoyl aspartate to dihydroorotate.</text>
</comment>
<reference evidence="7" key="1">
    <citation type="submission" date="2020-10" db="EMBL/GenBank/DDBJ databases">
        <authorList>
            <person name="Gilroy R."/>
        </authorList>
    </citation>
    <scope>NUCLEOTIDE SEQUENCE</scope>
    <source>
        <strain evidence="7">17213</strain>
    </source>
</reference>
<evidence type="ECO:0000313" key="8">
    <source>
        <dbReference type="Proteomes" id="UP000823631"/>
    </source>
</evidence>
<dbReference type="Pfam" id="PF01979">
    <property type="entry name" value="Amidohydro_1"/>
    <property type="match status" value="1"/>
</dbReference>
<feature type="domain" description="Amidohydrolase-related" evidence="6">
    <location>
        <begin position="51"/>
        <end position="427"/>
    </location>
</feature>
<dbReference type="SUPFAM" id="SSF51338">
    <property type="entry name" value="Composite domain of metallo-dependent hydrolases"/>
    <property type="match status" value="1"/>
</dbReference>
<dbReference type="InterPro" id="IPR032466">
    <property type="entry name" value="Metal_Hydrolase"/>
</dbReference>
<organism evidence="7 8">
    <name type="scientific">Candidatus Avisuccinivibrio stercorigallinarum</name>
    <dbReference type="NCBI Taxonomy" id="2840704"/>
    <lineage>
        <taxon>Bacteria</taxon>
        <taxon>Pseudomonadati</taxon>
        <taxon>Pseudomonadota</taxon>
        <taxon>Gammaproteobacteria</taxon>
        <taxon>Aeromonadales</taxon>
        <taxon>Succinivibrionaceae</taxon>
        <taxon>Succinivibrionaceae incertae sedis</taxon>
        <taxon>Candidatus Avisuccinivibrio</taxon>
    </lineage>
</organism>
<dbReference type="EC" id="3.5.2.3" evidence="7"/>
<dbReference type="PANTHER" id="PTHR43668">
    <property type="entry name" value="ALLANTOINASE"/>
    <property type="match status" value="1"/>
</dbReference>
<dbReference type="GO" id="GO:0005737">
    <property type="term" value="C:cytoplasm"/>
    <property type="evidence" value="ECO:0007669"/>
    <property type="project" value="TreeGrafter"/>
</dbReference>
<evidence type="ECO:0000256" key="4">
    <source>
        <dbReference type="ARBA" id="ARBA00022723"/>
    </source>
</evidence>
<keyword evidence="5 7" id="KW-0378">Hydrolase</keyword>
<dbReference type="InterPro" id="IPR006680">
    <property type="entry name" value="Amidohydro-rel"/>
</dbReference>
<dbReference type="PROSITE" id="PS00482">
    <property type="entry name" value="DIHYDROOROTASE_1"/>
    <property type="match status" value="1"/>
</dbReference>
<gene>
    <name evidence="7" type="ORF">IAB19_04205</name>
</gene>
<dbReference type="InterPro" id="IPR011059">
    <property type="entry name" value="Metal-dep_hydrolase_composite"/>
</dbReference>
<dbReference type="GO" id="GO:0046872">
    <property type="term" value="F:metal ion binding"/>
    <property type="evidence" value="ECO:0007669"/>
    <property type="project" value="UniProtKB-KW"/>
</dbReference>
<evidence type="ECO:0000256" key="1">
    <source>
        <dbReference type="ARBA" id="ARBA00001947"/>
    </source>
</evidence>
<dbReference type="Gene3D" id="3.20.20.140">
    <property type="entry name" value="Metal-dependent hydrolases"/>
    <property type="match status" value="1"/>
</dbReference>
<evidence type="ECO:0000256" key="2">
    <source>
        <dbReference type="ARBA" id="ARBA00002368"/>
    </source>
</evidence>
<evidence type="ECO:0000256" key="3">
    <source>
        <dbReference type="ARBA" id="ARBA00010286"/>
    </source>
</evidence>
<dbReference type="GO" id="GO:0004038">
    <property type="term" value="F:allantoinase activity"/>
    <property type="evidence" value="ECO:0007669"/>
    <property type="project" value="TreeGrafter"/>
</dbReference>
<dbReference type="NCBIfam" id="NF006688">
    <property type="entry name" value="PRK09236.1"/>
    <property type="match status" value="1"/>
</dbReference>
<keyword evidence="4" id="KW-0479">Metal-binding</keyword>
<evidence type="ECO:0000259" key="6">
    <source>
        <dbReference type="Pfam" id="PF01979"/>
    </source>
</evidence>
<dbReference type="GO" id="GO:0004151">
    <property type="term" value="F:dihydroorotase activity"/>
    <property type="evidence" value="ECO:0007669"/>
    <property type="project" value="UniProtKB-EC"/>
</dbReference>
<evidence type="ECO:0000313" key="7">
    <source>
        <dbReference type="EMBL" id="MBO8415569.1"/>
    </source>
</evidence>
<comment type="cofactor">
    <cofactor evidence="1">
        <name>Zn(2+)</name>
        <dbReference type="ChEBI" id="CHEBI:29105"/>
    </cofactor>
</comment>
<protein>
    <submittedName>
        <fullName evidence="7">Dihydroorotase</fullName>
        <ecNumber evidence="7">3.5.2.3</ecNumber>
    </submittedName>
</protein>
<dbReference type="InterPro" id="IPR002195">
    <property type="entry name" value="Dihydroorotase_CS"/>
</dbReference>
<dbReference type="AlphaFoldDB" id="A0A9D9GT70"/>
<proteinExistence type="inferred from homology"/>
<dbReference type="SUPFAM" id="SSF51556">
    <property type="entry name" value="Metallo-dependent hydrolases"/>
    <property type="match status" value="1"/>
</dbReference>
<dbReference type="PANTHER" id="PTHR43668:SF4">
    <property type="entry name" value="ALLANTOINASE"/>
    <property type="match status" value="1"/>
</dbReference>
<comment type="caution">
    <text evidence="7">The sequence shown here is derived from an EMBL/GenBank/DDBJ whole genome shotgun (WGS) entry which is preliminary data.</text>
</comment>
<name>A0A9D9GT70_9GAMM</name>
<dbReference type="Gene3D" id="2.30.40.10">
    <property type="entry name" value="Urease, subunit C, domain 1"/>
    <property type="match status" value="1"/>
</dbReference>